<sequence>MKNNLKFILRIILIAFALFFVKHLAQAIIEWTSIIPVQPKAYIWGEIERAQYVFVWQFIYTYWIYVLSVIVFYYLLKRPIFKNIANFKILVFLFLAIFLFLLYKHNWQFPYKEHYFPSVTRLNFELLEELIIFSIVGYLLVLFVDNYLINNNCN</sequence>
<reference evidence="3" key="1">
    <citation type="journal article" date="2019" name="Int. J. Syst. Evol. Microbiol.">
        <title>The Global Catalogue of Microorganisms (GCM) 10K type strain sequencing project: providing services to taxonomists for standard genome sequencing and annotation.</title>
        <authorList>
            <consortium name="The Broad Institute Genomics Platform"/>
            <consortium name="The Broad Institute Genome Sequencing Center for Infectious Disease"/>
            <person name="Wu L."/>
            <person name="Ma J."/>
        </authorList>
    </citation>
    <scope>NUCLEOTIDE SEQUENCE [LARGE SCALE GENOMIC DNA]</scope>
    <source>
        <strain evidence="3">KCTC 42587</strain>
    </source>
</reference>
<dbReference type="RefSeq" id="WP_376892923.1">
    <property type="nucleotide sequence ID" value="NZ_JBHULS010000002.1"/>
</dbReference>
<evidence type="ECO:0000256" key="1">
    <source>
        <dbReference type="SAM" id="Phobius"/>
    </source>
</evidence>
<keyword evidence="3" id="KW-1185">Reference proteome</keyword>
<feature type="transmembrane region" description="Helical" evidence="1">
    <location>
        <begin position="51"/>
        <end position="75"/>
    </location>
</feature>
<comment type="caution">
    <text evidence="2">The sequence shown here is derived from an EMBL/GenBank/DDBJ whole genome shotgun (WGS) entry which is preliminary data.</text>
</comment>
<gene>
    <name evidence="2" type="ORF">ACFSQP_07360</name>
</gene>
<keyword evidence="1" id="KW-0472">Membrane</keyword>
<dbReference type="EMBL" id="JBHULS010000002">
    <property type="protein sequence ID" value="MFD2551629.1"/>
    <property type="molecule type" value="Genomic_DNA"/>
</dbReference>
<keyword evidence="1" id="KW-1133">Transmembrane helix</keyword>
<keyword evidence="1" id="KW-0812">Transmembrane</keyword>
<dbReference type="Proteomes" id="UP001597472">
    <property type="component" value="Unassembled WGS sequence"/>
</dbReference>
<name>A0ABW5KSP1_9FLAO</name>
<feature type="transmembrane region" description="Helical" evidence="1">
    <location>
        <begin position="130"/>
        <end position="149"/>
    </location>
</feature>
<proteinExistence type="predicted"/>
<protein>
    <submittedName>
        <fullName evidence="2">Uncharacterized protein</fullName>
    </submittedName>
</protein>
<feature type="transmembrane region" description="Helical" evidence="1">
    <location>
        <begin position="87"/>
        <end position="103"/>
    </location>
</feature>
<evidence type="ECO:0000313" key="3">
    <source>
        <dbReference type="Proteomes" id="UP001597472"/>
    </source>
</evidence>
<organism evidence="2 3">
    <name type="scientific">Bizionia sediminis</name>
    <dbReference type="NCBI Taxonomy" id="1737064"/>
    <lineage>
        <taxon>Bacteria</taxon>
        <taxon>Pseudomonadati</taxon>
        <taxon>Bacteroidota</taxon>
        <taxon>Flavobacteriia</taxon>
        <taxon>Flavobacteriales</taxon>
        <taxon>Flavobacteriaceae</taxon>
        <taxon>Bizionia</taxon>
    </lineage>
</organism>
<evidence type="ECO:0000313" key="2">
    <source>
        <dbReference type="EMBL" id="MFD2551629.1"/>
    </source>
</evidence>
<accession>A0ABW5KSP1</accession>